<evidence type="ECO:0000256" key="1">
    <source>
        <dbReference type="ARBA" id="ARBA00000085"/>
    </source>
</evidence>
<dbReference type="InterPro" id="IPR004358">
    <property type="entry name" value="Sig_transdc_His_kin-like_C"/>
</dbReference>
<dbReference type="InterPro" id="IPR003661">
    <property type="entry name" value="HisK_dim/P_dom"/>
</dbReference>
<evidence type="ECO:0000256" key="5">
    <source>
        <dbReference type="ARBA" id="ARBA00022777"/>
    </source>
</evidence>
<dbReference type="Gene3D" id="3.30.565.10">
    <property type="entry name" value="Histidine kinase-like ATPase, C-terminal domain"/>
    <property type="match status" value="1"/>
</dbReference>
<dbReference type="Gene3D" id="3.30.450.20">
    <property type="entry name" value="PAS domain"/>
    <property type="match status" value="1"/>
</dbReference>
<dbReference type="SMART" id="SM00388">
    <property type="entry name" value="HisKA"/>
    <property type="match status" value="1"/>
</dbReference>
<proteinExistence type="predicted"/>
<dbReference type="AlphaFoldDB" id="A0A6M3ZVF5"/>
<evidence type="ECO:0000256" key="3">
    <source>
        <dbReference type="ARBA" id="ARBA00022553"/>
    </source>
</evidence>
<reference evidence="8 9" key="1">
    <citation type="journal article" date="2012" name="J. Bacteriol.">
        <title>Genome sequence of the pathogenic Herbaspirillum seropedicae strain Os34, isolated from rice roots.</title>
        <authorList>
            <person name="Ye W."/>
            <person name="Ye S."/>
            <person name="Liu J."/>
            <person name="Chang S."/>
            <person name="Chen M."/>
            <person name="Zhu B."/>
            <person name="Guo L."/>
            <person name="An Q."/>
        </authorList>
    </citation>
    <scope>NUCLEOTIDE SEQUENCE [LARGE SCALE GENOMIC DNA]</scope>
    <source>
        <strain evidence="8 9">Os34</strain>
    </source>
</reference>
<keyword evidence="4" id="KW-0808">Transferase</keyword>
<dbReference type="InterPro" id="IPR035965">
    <property type="entry name" value="PAS-like_dom_sf"/>
</dbReference>
<organism evidence="8 9">
    <name type="scientific">Herbaspirillum rubrisubalbicans Os34</name>
    <dbReference type="NCBI Taxonomy" id="1235827"/>
    <lineage>
        <taxon>Bacteria</taxon>
        <taxon>Pseudomonadati</taxon>
        <taxon>Pseudomonadota</taxon>
        <taxon>Betaproteobacteria</taxon>
        <taxon>Burkholderiales</taxon>
        <taxon>Oxalobacteraceae</taxon>
        <taxon>Herbaspirillum</taxon>
    </lineage>
</organism>
<keyword evidence="6" id="KW-0902">Two-component regulatory system</keyword>
<dbReference type="InterPro" id="IPR005467">
    <property type="entry name" value="His_kinase_dom"/>
</dbReference>
<evidence type="ECO:0000313" key="8">
    <source>
        <dbReference type="EMBL" id="QJQ02233.1"/>
    </source>
</evidence>
<protein>
    <recommendedName>
        <fullName evidence="2">histidine kinase</fullName>
        <ecNumber evidence="2">2.7.13.3</ecNumber>
    </recommendedName>
</protein>
<keyword evidence="3" id="KW-0597">Phosphoprotein</keyword>
<dbReference type="EMBL" id="CP008956">
    <property type="protein sequence ID" value="QJQ02233.1"/>
    <property type="molecule type" value="Genomic_DNA"/>
</dbReference>
<sequence length="392" mass="44384">MKSDLEEGHRQSQSENTVASHFPWLPRAALDSIDSQIALIDRAGVIHYVNKAWCDFGKNNGMPAEYRWIGTSYLSACRAADESGESDGGHVYIGIKSVIDSEVPFFQYEYPCHSPNEQRWFMMRIAPVLDAESFFVISHSVITERVIANHRLKAQQLELKRSNDELLAFAYVASHDLKSPLRGIGQLATWIKEDLAEHNTTSIEEHLHMMQQRIARMDKLLDDLLLYSRVGRSELLLADMDAYDLVRQIYDSYLPVSTFTLHLEGQNFPIRTCQPTLEQVLRNLMSNAVKHHDRSQGTITVAVRRLADDLAEFTVADDGPGIDPTFHQRVFQMFQTLRPRDEVEGSGIGLALVKKLVENAGGKISLLSNAPIQRGCTFMFTWPIAPTLRQEL</sequence>
<dbReference type="Pfam" id="PF00512">
    <property type="entry name" value="HisKA"/>
    <property type="match status" value="1"/>
</dbReference>
<dbReference type="PRINTS" id="PR00344">
    <property type="entry name" value="BCTRLSENSOR"/>
</dbReference>
<dbReference type="PANTHER" id="PTHR43711:SF31">
    <property type="entry name" value="HISTIDINE KINASE"/>
    <property type="match status" value="1"/>
</dbReference>
<dbReference type="SMART" id="SM00387">
    <property type="entry name" value="HATPase_c"/>
    <property type="match status" value="1"/>
</dbReference>
<dbReference type="InterPro" id="IPR003594">
    <property type="entry name" value="HATPase_dom"/>
</dbReference>
<dbReference type="InterPro" id="IPR050736">
    <property type="entry name" value="Sensor_HK_Regulatory"/>
</dbReference>
<dbReference type="GO" id="GO:0000155">
    <property type="term" value="F:phosphorelay sensor kinase activity"/>
    <property type="evidence" value="ECO:0007669"/>
    <property type="project" value="InterPro"/>
</dbReference>
<name>A0A6M3ZVF5_9BURK</name>
<dbReference type="SUPFAM" id="SSF47384">
    <property type="entry name" value="Homodimeric domain of signal transducing histidine kinase"/>
    <property type="match status" value="1"/>
</dbReference>
<dbReference type="SUPFAM" id="SSF55874">
    <property type="entry name" value="ATPase domain of HSP90 chaperone/DNA topoisomerase II/histidine kinase"/>
    <property type="match status" value="1"/>
</dbReference>
<evidence type="ECO:0000313" key="9">
    <source>
        <dbReference type="Proteomes" id="UP000501648"/>
    </source>
</evidence>
<dbReference type="PROSITE" id="PS50109">
    <property type="entry name" value="HIS_KIN"/>
    <property type="match status" value="1"/>
</dbReference>
<dbReference type="RefSeq" id="WP_017452995.1">
    <property type="nucleotide sequence ID" value="NZ_CP008956.1"/>
</dbReference>
<dbReference type="PANTHER" id="PTHR43711">
    <property type="entry name" value="TWO-COMPONENT HISTIDINE KINASE"/>
    <property type="match status" value="1"/>
</dbReference>
<dbReference type="EC" id="2.7.13.3" evidence="2"/>
<gene>
    <name evidence="8" type="ORF">C798_18930</name>
</gene>
<accession>A0A6M3ZVF5</accession>
<dbReference type="SUPFAM" id="SSF55785">
    <property type="entry name" value="PYP-like sensor domain (PAS domain)"/>
    <property type="match status" value="1"/>
</dbReference>
<dbReference type="Proteomes" id="UP000501648">
    <property type="component" value="Chromosome"/>
</dbReference>
<evidence type="ECO:0000259" key="7">
    <source>
        <dbReference type="PROSITE" id="PS50109"/>
    </source>
</evidence>
<dbReference type="InterPro" id="IPR036097">
    <property type="entry name" value="HisK_dim/P_sf"/>
</dbReference>
<evidence type="ECO:0000256" key="6">
    <source>
        <dbReference type="ARBA" id="ARBA00023012"/>
    </source>
</evidence>
<keyword evidence="5 8" id="KW-0418">Kinase</keyword>
<evidence type="ECO:0000256" key="4">
    <source>
        <dbReference type="ARBA" id="ARBA00022679"/>
    </source>
</evidence>
<dbReference type="CDD" id="cd00082">
    <property type="entry name" value="HisKA"/>
    <property type="match status" value="1"/>
</dbReference>
<feature type="domain" description="Histidine kinase" evidence="7">
    <location>
        <begin position="172"/>
        <end position="386"/>
    </location>
</feature>
<evidence type="ECO:0000256" key="2">
    <source>
        <dbReference type="ARBA" id="ARBA00012438"/>
    </source>
</evidence>
<dbReference type="Gene3D" id="1.10.287.130">
    <property type="match status" value="1"/>
</dbReference>
<dbReference type="InterPro" id="IPR036890">
    <property type="entry name" value="HATPase_C_sf"/>
</dbReference>
<comment type="catalytic activity">
    <reaction evidence="1">
        <text>ATP + protein L-histidine = ADP + protein N-phospho-L-histidine.</text>
        <dbReference type="EC" id="2.7.13.3"/>
    </reaction>
</comment>
<dbReference type="Pfam" id="PF02518">
    <property type="entry name" value="HATPase_c"/>
    <property type="match status" value="1"/>
</dbReference>